<feature type="domain" description="Peptidase M28" evidence="2">
    <location>
        <begin position="81"/>
        <end position="282"/>
    </location>
</feature>
<name>A0ABU8C9Q5_9GAMM</name>
<sequence length="298" mass="33075">MRCILLLLFLAVAGGLQARVLTDIQQLSAASMQGRKTATAGAELARQFISQRYSELGLQTVGDGYQHSFVYSRLPQKTGVNVIGVVPGCRYSQHYIAVTAHYDHLGQSGGEIYHGADDNASGVAAMLELAARLTQSCPAYSYIFIATDAEESGLYGSKAFVAAPPVPLSNVVLNLNLDMISRQDKRGKLYLTGARRFPALIAELEQDYSKLQFLHHRGLTRSPRDSGRHDWPNASDHGPFHRAGIAYLFFGGQEHPHYHTPEDTWQRIEPDFLQMAMSGIWQTVQWLEQQTPTTLRSQ</sequence>
<dbReference type="InterPro" id="IPR007484">
    <property type="entry name" value="Peptidase_M28"/>
</dbReference>
<keyword evidence="1" id="KW-0732">Signal</keyword>
<dbReference type="Gene3D" id="3.40.630.10">
    <property type="entry name" value="Zn peptidases"/>
    <property type="match status" value="1"/>
</dbReference>
<evidence type="ECO:0000313" key="3">
    <source>
        <dbReference type="EMBL" id="MEH8018690.1"/>
    </source>
</evidence>
<dbReference type="Proteomes" id="UP001375382">
    <property type="component" value="Unassembled WGS sequence"/>
</dbReference>
<reference evidence="3 4" key="1">
    <citation type="journal article" date="2023" name="Ecotoxicol. Environ. Saf.">
        <title>Mercury remediation potential of mercury-resistant strain Rheinheimera metallidurans sp. nov. isolated from a municipal waste dumping site.</title>
        <authorList>
            <person name="Yadav V."/>
            <person name="Manjhi A."/>
            <person name="Vadakedath N."/>
        </authorList>
    </citation>
    <scope>NUCLEOTIDE SEQUENCE [LARGE SCALE GENOMIC DNA]</scope>
    <source>
        <strain evidence="3 4">E-49</strain>
    </source>
</reference>
<dbReference type="InterPro" id="IPR045175">
    <property type="entry name" value="M28_fam"/>
</dbReference>
<dbReference type="Pfam" id="PF04389">
    <property type="entry name" value="Peptidase_M28"/>
    <property type="match status" value="1"/>
</dbReference>
<keyword evidence="4" id="KW-1185">Reference proteome</keyword>
<evidence type="ECO:0000313" key="4">
    <source>
        <dbReference type="Proteomes" id="UP001375382"/>
    </source>
</evidence>
<evidence type="ECO:0000259" key="2">
    <source>
        <dbReference type="Pfam" id="PF04389"/>
    </source>
</evidence>
<comment type="caution">
    <text evidence="3">The sequence shown here is derived from an EMBL/GenBank/DDBJ whole genome shotgun (WGS) entry which is preliminary data.</text>
</comment>
<evidence type="ECO:0000256" key="1">
    <source>
        <dbReference type="SAM" id="SignalP"/>
    </source>
</evidence>
<dbReference type="SUPFAM" id="SSF53187">
    <property type="entry name" value="Zn-dependent exopeptidases"/>
    <property type="match status" value="1"/>
</dbReference>
<dbReference type="EMBL" id="JALAAR010000015">
    <property type="protein sequence ID" value="MEH8018690.1"/>
    <property type="molecule type" value="Genomic_DNA"/>
</dbReference>
<feature type="signal peptide" evidence="1">
    <location>
        <begin position="1"/>
        <end position="18"/>
    </location>
</feature>
<feature type="chain" id="PRO_5045215490" evidence="1">
    <location>
        <begin position="19"/>
        <end position="298"/>
    </location>
</feature>
<gene>
    <name evidence="3" type="ORF">MN202_15720</name>
</gene>
<dbReference type="PANTHER" id="PTHR12147:SF26">
    <property type="entry name" value="PEPTIDASE M28 DOMAIN-CONTAINING PROTEIN"/>
    <property type="match status" value="1"/>
</dbReference>
<dbReference type="RefSeq" id="WP_335737093.1">
    <property type="nucleotide sequence ID" value="NZ_JALAAR010000015.1"/>
</dbReference>
<protein>
    <submittedName>
        <fullName evidence="3">M28 family peptidase</fullName>
    </submittedName>
</protein>
<proteinExistence type="predicted"/>
<dbReference type="PANTHER" id="PTHR12147">
    <property type="entry name" value="METALLOPEPTIDASE M28 FAMILY MEMBER"/>
    <property type="match status" value="1"/>
</dbReference>
<organism evidence="3 4">
    <name type="scientific">Rheinheimera muenzenbergensis</name>
    <dbReference type="NCBI Taxonomy" id="1193628"/>
    <lineage>
        <taxon>Bacteria</taxon>
        <taxon>Pseudomonadati</taxon>
        <taxon>Pseudomonadota</taxon>
        <taxon>Gammaproteobacteria</taxon>
        <taxon>Chromatiales</taxon>
        <taxon>Chromatiaceae</taxon>
        <taxon>Rheinheimera</taxon>
    </lineage>
</organism>
<accession>A0ABU8C9Q5</accession>